<dbReference type="Proteomes" id="UP001050691">
    <property type="component" value="Unassembled WGS sequence"/>
</dbReference>
<dbReference type="EMBL" id="BPWL01000003">
    <property type="protein sequence ID" value="GJJ08884.1"/>
    <property type="molecule type" value="Genomic_DNA"/>
</dbReference>
<name>A0AAV5A6K1_9AGAM</name>
<organism evidence="4 5">
    <name type="scientific">Clathrus columnatus</name>
    <dbReference type="NCBI Taxonomy" id="1419009"/>
    <lineage>
        <taxon>Eukaryota</taxon>
        <taxon>Fungi</taxon>
        <taxon>Dikarya</taxon>
        <taxon>Basidiomycota</taxon>
        <taxon>Agaricomycotina</taxon>
        <taxon>Agaricomycetes</taxon>
        <taxon>Phallomycetidae</taxon>
        <taxon>Phallales</taxon>
        <taxon>Clathraceae</taxon>
        <taxon>Clathrus</taxon>
    </lineage>
</organism>
<keyword evidence="3" id="KW-0472">Membrane</keyword>
<dbReference type="GO" id="GO:0016020">
    <property type="term" value="C:membrane"/>
    <property type="evidence" value="ECO:0007669"/>
    <property type="project" value="UniProtKB-SubCell"/>
</dbReference>
<feature type="transmembrane region" description="Helical" evidence="3">
    <location>
        <begin position="97"/>
        <end position="116"/>
    </location>
</feature>
<gene>
    <name evidence="4" type="ORF">Clacol_003104</name>
</gene>
<feature type="transmembrane region" description="Helical" evidence="3">
    <location>
        <begin position="150"/>
        <end position="173"/>
    </location>
</feature>
<feature type="transmembrane region" description="Helical" evidence="3">
    <location>
        <begin position="123"/>
        <end position="144"/>
    </location>
</feature>
<evidence type="ECO:0000256" key="1">
    <source>
        <dbReference type="ARBA" id="ARBA00004141"/>
    </source>
</evidence>
<accession>A0AAV5A6K1</accession>
<dbReference type="PANTHER" id="PTHR11360:SF284">
    <property type="entry name" value="EG:103B4.3 PROTEIN-RELATED"/>
    <property type="match status" value="1"/>
</dbReference>
<proteinExistence type="inferred from homology"/>
<keyword evidence="3" id="KW-1133">Transmembrane helix</keyword>
<keyword evidence="3" id="KW-0812">Transmembrane</keyword>
<evidence type="ECO:0000313" key="4">
    <source>
        <dbReference type="EMBL" id="GJJ08884.1"/>
    </source>
</evidence>
<dbReference type="InterPro" id="IPR036259">
    <property type="entry name" value="MFS_trans_sf"/>
</dbReference>
<dbReference type="InterPro" id="IPR011701">
    <property type="entry name" value="MFS"/>
</dbReference>
<keyword evidence="5" id="KW-1185">Reference proteome</keyword>
<comment type="subcellular location">
    <subcellularLocation>
        <location evidence="1">Membrane</location>
        <topology evidence="1">Multi-pass membrane protein</topology>
    </subcellularLocation>
</comment>
<feature type="transmembrane region" description="Helical" evidence="3">
    <location>
        <begin position="56"/>
        <end position="77"/>
    </location>
</feature>
<dbReference type="InterPro" id="IPR050327">
    <property type="entry name" value="Proton-linked_MCT"/>
</dbReference>
<evidence type="ECO:0000256" key="2">
    <source>
        <dbReference type="ARBA" id="ARBA00006727"/>
    </source>
</evidence>
<dbReference type="SUPFAM" id="SSF103473">
    <property type="entry name" value="MFS general substrate transporter"/>
    <property type="match status" value="1"/>
</dbReference>
<feature type="transmembrane region" description="Helical" evidence="3">
    <location>
        <begin position="305"/>
        <end position="328"/>
    </location>
</feature>
<evidence type="ECO:0000256" key="3">
    <source>
        <dbReference type="SAM" id="Phobius"/>
    </source>
</evidence>
<dbReference type="Gene3D" id="1.20.1250.20">
    <property type="entry name" value="MFS general substrate transporter like domains"/>
    <property type="match status" value="1"/>
</dbReference>
<feature type="transmembrane region" description="Helical" evidence="3">
    <location>
        <begin position="264"/>
        <end position="285"/>
    </location>
</feature>
<evidence type="ECO:0000313" key="5">
    <source>
        <dbReference type="Proteomes" id="UP001050691"/>
    </source>
</evidence>
<dbReference type="PANTHER" id="PTHR11360">
    <property type="entry name" value="MONOCARBOXYLATE TRANSPORTER"/>
    <property type="match status" value="1"/>
</dbReference>
<dbReference type="Pfam" id="PF07690">
    <property type="entry name" value="MFS_1"/>
    <property type="match status" value="1"/>
</dbReference>
<reference evidence="4" key="1">
    <citation type="submission" date="2021-10" db="EMBL/GenBank/DDBJ databases">
        <title>De novo Genome Assembly of Clathrus columnatus (Basidiomycota, Fungi) Using Illumina and Nanopore Sequence Data.</title>
        <authorList>
            <person name="Ogiso-Tanaka E."/>
            <person name="Itagaki H."/>
            <person name="Hosoya T."/>
            <person name="Hosaka K."/>
        </authorList>
    </citation>
    <scope>NUCLEOTIDE SEQUENCE</scope>
    <source>
        <strain evidence="4">MO-923</strain>
    </source>
</reference>
<sequence length="369" mass="40827">MEMETINSDFNRGTTTVCETQVLSKIPPQYPLMKNTTEAPKKVTVIDDFPEGGAKAWASVVGSFCMVFISQGAIYAFGVYQDFYTRIFLSEHSPSQIAWIGSLQPFLVFFLGLFAGKLFDEGYFHHLMITGSVIYLFSFFMLSLAQPHHYYQVFLAQGVGVGIGMGLICLPSLTLGFHYFKRRRGVAVGIISTGSAIGAICQTIGLNHLINGKVGFAWGVRIFGFIFLILAIIGNVLMRPRLLPRKRRPENQLKPDVKKIVQDIPLLLLILGLALMLFSVFFPHFSLGSSAVSAYVDNTHEVGFALGYATFLQSFFVLIAQPVAGAIVDAPRYRWNRAIVAVSWLGYDSGISYDVGQTEEDVEGLTRSL</sequence>
<comment type="similarity">
    <text evidence="2">Belongs to the major facilitator superfamily. Monocarboxylate porter (TC 2.A.1.13) family.</text>
</comment>
<evidence type="ECO:0008006" key="6">
    <source>
        <dbReference type="Google" id="ProtNLM"/>
    </source>
</evidence>
<feature type="transmembrane region" description="Helical" evidence="3">
    <location>
        <begin position="216"/>
        <end position="238"/>
    </location>
</feature>
<feature type="transmembrane region" description="Helical" evidence="3">
    <location>
        <begin position="185"/>
        <end position="210"/>
    </location>
</feature>
<protein>
    <recommendedName>
        <fullName evidence="6">MFS general substrate transporter</fullName>
    </recommendedName>
</protein>
<comment type="caution">
    <text evidence="4">The sequence shown here is derived from an EMBL/GenBank/DDBJ whole genome shotgun (WGS) entry which is preliminary data.</text>
</comment>
<dbReference type="AlphaFoldDB" id="A0AAV5A6K1"/>
<dbReference type="GO" id="GO:0022857">
    <property type="term" value="F:transmembrane transporter activity"/>
    <property type="evidence" value="ECO:0007669"/>
    <property type="project" value="InterPro"/>
</dbReference>